<dbReference type="GO" id="GO:0016747">
    <property type="term" value="F:acyltransferase activity, transferring groups other than amino-acyl groups"/>
    <property type="evidence" value="ECO:0007669"/>
    <property type="project" value="InterPro"/>
</dbReference>
<dbReference type="SUPFAM" id="SSF55729">
    <property type="entry name" value="Acyl-CoA N-acyltransferases (Nat)"/>
    <property type="match status" value="1"/>
</dbReference>
<dbReference type="InterPro" id="IPR016181">
    <property type="entry name" value="Acyl_CoA_acyltransferase"/>
</dbReference>
<feature type="domain" description="N-acetyltransferase" evidence="3">
    <location>
        <begin position="2"/>
        <end position="160"/>
    </location>
</feature>
<accession>A0A1A6C472</accession>
<comment type="caution">
    <text evidence="4">The sequence shown here is derived from an EMBL/GenBank/DDBJ whole genome shotgun (WGS) entry which is preliminary data.</text>
</comment>
<dbReference type="Gene3D" id="3.40.630.30">
    <property type="match status" value="1"/>
</dbReference>
<sequence>MIEIVEADFASPEQAETLVTLLARYAEDPMGGGEPLPERTRAELVPTLRERPGSHALIAYVDGQPAGLLIAFEGFSTFQCRPLLNIHDVMVDAPYRGRGLSTRLLAGAETIARRLGCCKLTLEVLEGNEPAKASYRKFGFAGYQLDPSMGRAQFWEKKLPC</sequence>
<protein>
    <submittedName>
        <fullName evidence="4">GNAT family acetyltransferase</fullName>
    </submittedName>
</protein>
<evidence type="ECO:0000313" key="5">
    <source>
        <dbReference type="Proteomes" id="UP000029273"/>
    </source>
</evidence>
<organism evidence="4 5">
    <name type="scientific">Acidihalobacter prosperus</name>
    <dbReference type="NCBI Taxonomy" id="160660"/>
    <lineage>
        <taxon>Bacteria</taxon>
        <taxon>Pseudomonadati</taxon>
        <taxon>Pseudomonadota</taxon>
        <taxon>Gammaproteobacteria</taxon>
        <taxon>Chromatiales</taxon>
        <taxon>Ectothiorhodospiraceae</taxon>
        <taxon>Acidihalobacter</taxon>
    </lineage>
</organism>
<keyword evidence="1" id="KW-0808">Transferase</keyword>
<evidence type="ECO:0000256" key="1">
    <source>
        <dbReference type="ARBA" id="ARBA00022679"/>
    </source>
</evidence>
<dbReference type="AlphaFoldDB" id="A0A1A6C472"/>
<keyword evidence="2" id="KW-0012">Acyltransferase</keyword>
<evidence type="ECO:0000256" key="2">
    <source>
        <dbReference type="ARBA" id="ARBA00023315"/>
    </source>
</evidence>
<dbReference type="PROSITE" id="PS51186">
    <property type="entry name" value="GNAT"/>
    <property type="match status" value="1"/>
</dbReference>
<dbReference type="CDD" id="cd04301">
    <property type="entry name" value="NAT_SF"/>
    <property type="match status" value="1"/>
</dbReference>
<keyword evidence="5" id="KW-1185">Reference proteome</keyword>
<dbReference type="RefSeq" id="WP_038090387.1">
    <property type="nucleotide sequence ID" value="NZ_JQSG02000003.1"/>
</dbReference>
<reference evidence="4 5" key="1">
    <citation type="journal article" date="2014" name="Genome Announc.">
        <title>Draft Genome Sequence of the Iron-Oxidizing, Acidophilic, and Halotolerant 'Thiobacillus prosperus' Type Strain DSM 5130.</title>
        <authorList>
            <person name="Ossandon F.J."/>
            <person name="Cardenas J.P."/>
            <person name="Corbett M."/>
            <person name="Quatrini R."/>
            <person name="Holmes D.S."/>
            <person name="Watkin E."/>
        </authorList>
    </citation>
    <scope>NUCLEOTIDE SEQUENCE [LARGE SCALE GENOMIC DNA]</scope>
    <source>
        <strain evidence="4 5">DSM 5130</strain>
    </source>
</reference>
<proteinExistence type="predicted"/>
<name>A0A1A6C472_9GAMM</name>
<gene>
    <name evidence="4" type="ORF">Thpro_021668</name>
</gene>
<dbReference type="Pfam" id="PF00583">
    <property type="entry name" value="Acetyltransf_1"/>
    <property type="match status" value="1"/>
</dbReference>
<dbReference type="PANTHER" id="PTHR43420:SF44">
    <property type="entry name" value="ACETYLTRANSFERASE YPEA"/>
    <property type="match status" value="1"/>
</dbReference>
<dbReference type="InterPro" id="IPR000182">
    <property type="entry name" value="GNAT_dom"/>
</dbReference>
<dbReference type="Proteomes" id="UP000029273">
    <property type="component" value="Unassembled WGS sequence"/>
</dbReference>
<evidence type="ECO:0000313" key="4">
    <source>
        <dbReference type="EMBL" id="OBS09340.1"/>
    </source>
</evidence>
<dbReference type="OrthoDB" id="9799601at2"/>
<dbReference type="EMBL" id="JQSG02000003">
    <property type="protein sequence ID" value="OBS09340.1"/>
    <property type="molecule type" value="Genomic_DNA"/>
</dbReference>
<dbReference type="STRING" id="160660.BJI67_01370"/>
<dbReference type="PANTHER" id="PTHR43420">
    <property type="entry name" value="ACETYLTRANSFERASE"/>
    <property type="match status" value="1"/>
</dbReference>
<evidence type="ECO:0000259" key="3">
    <source>
        <dbReference type="PROSITE" id="PS51186"/>
    </source>
</evidence>
<dbReference type="InterPro" id="IPR050680">
    <property type="entry name" value="YpeA/RimI_acetyltransf"/>
</dbReference>